<proteinExistence type="inferred from homology"/>
<dbReference type="SUPFAM" id="SSF54637">
    <property type="entry name" value="Thioesterase/thiol ester dehydrase-isomerase"/>
    <property type="match status" value="1"/>
</dbReference>
<keyword evidence="2 3" id="KW-0378">Hydrolase</keyword>
<dbReference type="RefSeq" id="WP_121923651.1">
    <property type="nucleotide sequence ID" value="NZ_REFO01000015.1"/>
</dbReference>
<gene>
    <name evidence="3" type="ORF">CLV39_1549</name>
</gene>
<name>A0A3M0BA79_9AQUI</name>
<comment type="caution">
    <text evidence="3">The sequence shown here is derived from an EMBL/GenBank/DDBJ whole genome shotgun (WGS) entry which is preliminary data.</text>
</comment>
<dbReference type="Gene3D" id="3.10.129.10">
    <property type="entry name" value="Hotdog Thioesterase"/>
    <property type="match status" value="1"/>
</dbReference>
<dbReference type="Pfam" id="PF13279">
    <property type="entry name" value="4HBT_2"/>
    <property type="match status" value="1"/>
</dbReference>
<comment type="similarity">
    <text evidence="1">Belongs to the 4-hydroxybenzoyl-CoA thioesterase family.</text>
</comment>
<evidence type="ECO:0000313" key="4">
    <source>
        <dbReference type="Proteomes" id="UP000280842"/>
    </source>
</evidence>
<dbReference type="PANTHER" id="PTHR31793:SF27">
    <property type="entry name" value="NOVEL THIOESTERASE SUPERFAMILY DOMAIN AND SAPOSIN A-TYPE DOMAIN CONTAINING PROTEIN (0610012H03RIK)"/>
    <property type="match status" value="1"/>
</dbReference>
<dbReference type="AlphaFoldDB" id="A0A3M0BA79"/>
<protein>
    <submittedName>
        <fullName evidence="3">Acyl-CoA thioester hydrolase</fullName>
    </submittedName>
</protein>
<dbReference type="PIRSF" id="PIRSF003230">
    <property type="entry name" value="YbgC"/>
    <property type="match status" value="1"/>
</dbReference>
<dbReference type="PANTHER" id="PTHR31793">
    <property type="entry name" value="4-HYDROXYBENZOYL-COA THIOESTERASE FAMILY MEMBER"/>
    <property type="match status" value="1"/>
</dbReference>
<dbReference type="InterPro" id="IPR050563">
    <property type="entry name" value="4-hydroxybenzoyl-CoA_TE"/>
</dbReference>
<dbReference type="CDD" id="cd00586">
    <property type="entry name" value="4HBT"/>
    <property type="match status" value="1"/>
</dbReference>
<dbReference type="InterPro" id="IPR029069">
    <property type="entry name" value="HotDog_dom_sf"/>
</dbReference>
<organism evidence="3 4">
    <name type="scientific">Hydrogenothermus marinus</name>
    <dbReference type="NCBI Taxonomy" id="133270"/>
    <lineage>
        <taxon>Bacteria</taxon>
        <taxon>Pseudomonadati</taxon>
        <taxon>Aquificota</taxon>
        <taxon>Aquificia</taxon>
        <taxon>Aquificales</taxon>
        <taxon>Hydrogenothermaceae</taxon>
        <taxon>Hydrogenothermus</taxon>
    </lineage>
</organism>
<dbReference type="EMBL" id="REFO01000015">
    <property type="protein sequence ID" value="RMA93069.1"/>
    <property type="molecule type" value="Genomic_DNA"/>
</dbReference>
<reference evidence="3 4" key="1">
    <citation type="submission" date="2018-10" db="EMBL/GenBank/DDBJ databases">
        <title>Genomic Encyclopedia of Archaeal and Bacterial Type Strains, Phase II (KMG-II): from individual species to whole genera.</title>
        <authorList>
            <person name="Goeker M."/>
        </authorList>
    </citation>
    <scope>NUCLEOTIDE SEQUENCE [LARGE SCALE GENOMIC DNA]</scope>
    <source>
        <strain evidence="3 4">VM1</strain>
    </source>
</reference>
<dbReference type="GO" id="GO:0047617">
    <property type="term" value="F:fatty acyl-CoA hydrolase activity"/>
    <property type="evidence" value="ECO:0007669"/>
    <property type="project" value="TreeGrafter"/>
</dbReference>
<evidence type="ECO:0000256" key="1">
    <source>
        <dbReference type="ARBA" id="ARBA00005953"/>
    </source>
</evidence>
<dbReference type="NCBIfam" id="TIGR00051">
    <property type="entry name" value="YbgC/FadM family acyl-CoA thioesterase"/>
    <property type="match status" value="1"/>
</dbReference>
<dbReference type="OrthoDB" id="9800856at2"/>
<accession>A0A3M0BA79</accession>
<keyword evidence="4" id="KW-1185">Reference proteome</keyword>
<dbReference type="InterPro" id="IPR006684">
    <property type="entry name" value="YbgC/YbaW"/>
</dbReference>
<evidence type="ECO:0000313" key="3">
    <source>
        <dbReference type="EMBL" id="RMA93069.1"/>
    </source>
</evidence>
<sequence length="131" mass="15688">MVVYSRKVFFYETDAQGIVHHSNYPRYFEEARGYFLEKNNLPYEKIREELGLDVVLTQLSIEYKKYLTFGDSFFIHLKPKIENKYFFSFEYKLKNQKNKICCTGETKHCFISIKTKKIISIPKAFLDVLKD</sequence>
<evidence type="ECO:0000256" key="2">
    <source>
        <dbReference type="ARBA" id="ARBA00022801"/>
    </source>
</evidence>
<dbReference type="Proteomes" id="UP000280842">
    <property type="component" value="Unassembled WGS sequence"/>
</dbReference>